<evidence type="ECO:0000313" key="1">
    <source>
        <dbReference type="EMBL" id="CAE0361464.1"/>
    </source>
</evidence>
<dbReference type="EMBL" id="HBIJ01003171">
    <property type="protein sequence ID" value="CAE0361464.1"/>
    <property type="molecule type" value="Transcribed_RNA"/>
</dbReference>
<protein>
    <recommendedName>
        <fullName evidence="2">Methyltransferase domain-containing protein</fullName>
    </recommendedName>
</protein>
<name>A0A7S3JQB3_9STRA</name>
<organism evidence="1">
    <name type="scientific">Aureoumbra lagunensis</name>
    <dbReference type="NCBI Taxonomy" id="44058"/>
    <lineage>
        <taxon>Eukaryota</taxon>
        <taxon>Sar</taxon>
        <taxon>Stramenopiles</taxon>
        <taxon>Ochrophyta</taxon>
        <taxon>Pelagophyceae</taxon>
        <taxon>Pelagomonadales</taxon>
        <taxon>Aureoumbra</taxon>
    </lineage>
</organism>
<dbReference type="PANTHER" id="PTHR36971">
    <property type="entry name" value="UNNAMED PRODUCT"/>
    <property type="match status" value="1"/>
</dbReference>
<dbReference type="PANTHER" id="PTHR36971:SF3">
    <property type="entry name" value="C3H1-TYPE DOMAIN-CONTAINING PROTEIN"/>
    <property type="match status" value="1"/>
</dbReference>
<evidence type="ECO:0008006" key="2">
    <source>
        <dbReference type="Google" id="ProtNLM"/>
    </source>
</evidence>
<gene>
    <name evidence="1" type="ORF">ALAG00032_LOCUS2197</name>
</gene>
<dbReference type="AlphaFoldDB" id="A0A7S3JQB3"/>
<reference evidence="1" key="1">
    <citation type="submission" date="2021-01" db="EMBL/GenBank/DDBJ databases">
        <authorList>
            <person name="Corre E."/>
            <person name="Pelletier E."/>
            <person name="Niang G."/>
            <person name="Scheremetjew M."/>
            <person name="Finn R."/>
            <person name="Kale V."/>
            <person name="Holt S."/>
            <person name="Cochrane G."/>
            <person name="Meng A."/>
            <person name="Brown T."/>
            <person name="Cohen L."/>
        </authorList>
    </citation>
    <scope>NUCLEOTIDE SEQUENCE</scope>
    <source>
        <strain evidence="1">CCMP1510</strain>
    </source>
</reference>
<sequence length="478" mass="54463">MNGMIVRVRRRKKLGRHLSIVSALVVKSSELEENELIDVVCEGENLVNVFAAGTNSMHELLTLEEEAERNRLGHRTFKLLKYGGEYQKENFQKENEIKVMRPKVERAQVFAEFLAKTFDHTILERVIDVAGGRGDLSMALKQRIPRCKPIVIEPLARLPSVHEEEATIDVSIQTIRTYFEFPLRGEAIKAMTNATAIIALHPDEATEAAVCVAAQRRLPFAVVPCCVFPNRFIFRRQFWLCDPNAHKKKVKTLDTFLMYLSQRAEAFGVQVHTATLSLRGCNTVIYSFGYQSSSSKKISIPLITKHVFDFLSLPADILTVLLLDKQWNHEIRIIVRARRSIIAERIQEKLRSSKCSAVSFLYCSEPTIDYDIVHEESSTIHRFATLKKLRHYLRNQKKKSDAQGNYALPFSDYFNDRETAITILQMFSLVHAAVLGPLILTRRTTERTSISMKKTSSFISLASPRSGFKLCIDSTCYS</sequence>
<proteinExistence type="predicted"/>
<accession>A0A7S3JQB3</accession>